<evidence type="ECO:0000256" key="1">
    <source>
        <dbReference type="ARBA" id="ARBA00023239"/>
    </source>
</evidence>
<dbReference type="AlphaFoldDB" id="A0A444L7G1"/>
<dbReference type="EMBL" id="RXGA01000003">
    <property type="protein sequence ID" value="RWX73490.1"/>
    <property type="molecule type" value="Genomic_DNA"/>
</dbReference>
<dbReference type="Proteomes" id="UP000288215">
    <property type="component" value="Unassembled WGS sequence"/>
</dbReference>
<keyword evidence="1" id="KW-0456">Lyase</keyword>
<proteinExistence type="predicted"/>
<name>A0A444L7G1_METS7</name>
<comment type="caution">
    <text evidence="3">The sequence shown here is derived from an EMBL/GenBank/DDBJ whole genome shotgun (WGS) entry which is preliminary data.</text>
</comment>
<sequence length="235" mass="25238">MTTISRDKSIVIACDVQDIASLERLVASTHQVAAVGGYKLGFSLGLRYGLPSLVSLIREYTKKPVMYDHQKGGTDVPHTASLFAGVMSSSGIDYAILFPFSSPSTEEAWIRALQREGVTPIVGAMMTTPDFMAESGGFFTRGVVSRIFQIASDLGVDQFVLPANKPEQTLELRQEIEARVSDPVFFLPGVGAQGGELSALRSVMGRRWHGIVGRTIYASPDPAAAASRLGNELDG</sequence>
<reference evidence="3 4" key="1">
    <citation type="submission" date="2018-12" db="EMBL/GenBank/DDBJ databases">
        <title>The complete genome of the methanogenic archaea of the candidate phylum Verstraetearchaeota, obtained from the metagenome of underground thermal water.</title>
        <authorList>
            <person name="Kadnikov V.V."/>
            <person name="Mardanov A.V."/>
            <person name="Beletsky A.V."/>
            <person name="Karnachuk O.V."/>
            <person name="Ravin N.V."/>
        </authorList>
    </citation>
    <scope>NUCLEOTIDE SEQUENCE [LARGE SCALE GENOMIC DNA]</scope>
    <source>
        <strain evidence="3">Ch88</strain>
    </source>
</reference>
<dbReference type="SUPFAM" id="SSF51366">
    <property type="entry name" value="Ribulose-phoshate binding barrel"/>
    <property type="match status" value="1"/>
</dbReference>
<evidence type="ECO:0000313" key="3">
    <source>
        <dbReference type="EMBL" id="RWX73490.1"/>
    </source>
</evidence>
<evidence type="ECO:0000259" key="2">
    <source>
        <dbReference type="SMART" id="SM00934"/>
    </source>
</evidence>
<dbReference type="GO" id="GO:0004590">
    <property type="term" value="F:orotidine-5'-phosphate decarboxylase activity"/>
    <property type="evidence" value="ECO:0007669"/>
    <property type="project" value="InterPro"/>
</dbReference>
<organism evidence="3 4">
    <name type="scientific">Methanosuratincola subterraneus</name>
    <dbReference type="NCBI Taxonomy" id="2593994"/>
    <lineage>
        <taxon>Archaea</taxon>
        <taxon>Thermoproteota</taxon>
        <taxon>Methanosuratincolia</taxon>
        <taxon>Candidatus Methanomethylicales</taxon>
        <taxon>Candidatus Methanomethylicaceae</taxon>
        <taxon>Candidatus Methanosuratincola (ex Vanwonterghem et al. 2016)</taxon>
    </lineage>
</organism>
<dbReference type="SMART" id="SM00934">
    <property type="entry name" value="OMPdecase"/>
    <property type="match status" value="1"/>
</dbReference>
<dbReference type="InterPro" id="IPR013785">
    <property type="entry name" value="Aldolase_TIM"/>
</dbReference>
<dbReference type="GO" id="GO:0006207">
    <property type="term" value="P:'de novo' pyrimidine nucleobase biosynthetic process"/>
    <property type="evidence" value="ECO:0007669"/>
    <property type="project" value="InterPro"/>
</dbReference>
<protein>
    <recommendedName>
        <fullName evidence="2">Orotidine 5'-phosphate decarboxylase domain-containing protein</fullName>
    </recommendedName>
</protein>
<dbReference type="Pfam" id="PF00215">
    <property type="entry name" value="OMPdecase"/>
    <property type="match status" value="1"/>
</dbReference>
<dbReference type="InterPro" id="IPR011060">
    <property type="entry name" value="RibuloseP-bd_barrel"/>
</dbReference>
<accession>A0A444L7G1</accession>
<dbReference type="Gene3D" id="3.20.20.70">
    <property type="entry name" value="Aldolase class I"/>
    <property type="match status" value="1"/>
</dbReference>
<gene>
    <name evidence="3" type="ORF">Metus_1464</name>
</gene>
<dbReference type="InterPro" id="IPR001754">
    <property type="entry name" value="OMPdeCOase_dom"/>
</dbReference>
<evidence type="ECO:0000313" key="4">
    <source>
        <dbReference type="Proteomes" id="UP000288215"/>
    </source>
</evidence>
<feature type="domain" description="Orotidine 5'-phosphate decarboxylase" evidence="2">
    <location>
        <begin position="9"/>
        <end position="229"/>
    </location>
</feature>